<proteinExistence type="predicted"/>
<evidence type="ECO:0000256" key="1">
    <source>
        <dbReference type="SAM" id="MobiDB-lite"/>
    </source>
</evidence>
<feature type="compositionally biased region" description="Polar residues" evidence="1">
    <location>
        <begin position="52"/>
        <end position="66"/>
    </location>
</feature>
<protein>
    <submittedName>
        <fullName evidence="2">Uncharacterized protein</fullName>
    </submittedName>
</protein>
<dbReference type="OrthoDB" id="199096at2759"/>
<dbReference type="AlphaFoldDB" id="A0A1E7FHA5"/>
<feature type="compositionally biased region" description="Low complexity" evidence="1">
    <location>
        <begin position="18"/>
        <end position="31"/>
    </location>
</feature>
<dbReference type="EMBL" id="KV784357">
    <property type="protein sequence ID" value="OEU17566.1"/>
    <property type="molecule type" value="Genomic_DNA"/>
</dbReference>
<feature type="region of interest" description="Disordered" evidence="1">
    <location>
        <begin position="14"/>
        <end position="71"/>
    </location>
</feature>
<evidence type="ECO:0000313" key="3">
    <source>
        <dbReference type="Proteomes" id="UP000095751"/>
    </source>
</evidence>
<sequence length="139" mass="15235">MGIGASLEAHGVLFREASPSSSSSSRNINSSTDDENGVPGELYWKRRDPSMLVSQGATTDESSNSNDGKRSEWIDFLQVGDTVQLVPLNVSRVLRESKFQRLIGVRRIGRPLGSDPIVERIWKRSTTVEGSSPGSWIAM</sequence>
<organism evidence="2 3">
    <name type="scientific">Fragilariopsis cylindrus CCMP1102</name>
    <dbReference type="NCBI Taxonomy" id="635003"/>
    <lineage>
        <taxon>Eukaryota</taxon>
        <taxon>Sar</taxon>
        <taxon>Stramenopiles</taxon>
        <taxon>Ochrophyta</taxon>
        <taxon>Bacillariophyta</taxon>
        <taxon>Bacillariophyceae</taxon>
        <taxon>Bacillariophycidae</taxon>
        <taxon>Bacillariales</taxon>
        <taxon>Bacillariaceae</taxon>
        <taxon>Fragilariopsis</taxon>
    </lineage>
</organism>
<dbReference type="InParanoid" id="A0A1E7FHA5"/>
<accession>A0A1E7FHA5</accession>
<gene>
    <name evidence="2" type="ORF">FRACYDRAFT_268741</name>
</gene>
<dbReference type="Proteomes" id="UP000095751">
    <property type="component" value="Unassembled WGS sequence"/>
</dbReference>
<evidence type="ECO:0000313" key="2">
    <source>
        <dbReference type="EMBL" id="OEU17566.1"/>
    </source>
</evidence>
<reference evidence="2 3" key="1">
    <citation type="submission" date="2016-09" db="EMBL/GenBank/DDBJ databases">
        <title>Extensive genetic diversity and differential bi-allelic expression allows diatom success in the polar Southern Ocean.</title>
        <authorList>
            <consortium name="DOE Joint Genome Institute"/>
            <person name="Mock T."/>
            <person name="Otillar R.P."/>
            <person name="Strauss J."/>
            <person name="Dupont C."/>
            <person name="Frickenhaus S."/>
            <person name="Maumus F."/>
            <person name="Mcmullan M."/>
            <person name="Sanges R."/>
            <person name="Schmutz J."/>
            <person name="Toseland A."/>
            <person name="Valas R."/>
            <person name="Veluchamy A."/>
            <person name="Ward B.J."/>
            <person name="Allen A."/>
            <person name="Barry K."/>
            <person name="Falciatore A."/>
            <person name="Ferrante M."/>
            <person name="Fortunato A.E."/>
            <person name="Gloeckner G."/>
            <person name="Gruber A."/>
            <person name="Hipkin R."/>
            <person name="Janech M."/>
            <person name="Kroth P."/>
            <person name="Leese F."/>
            <person name="Lindquist E."/>
            <person name="Lyon B.R."/>
            <person name="Martin J."/>
            <person name="Mayer C."/>
            <person name="Parker M."/>
            <person name="Quesneville H."/>
            <person name="Raymond J."/>
            <person name="Uhlig C."/>
            <person name="Valentin K.U."/>
            <person name="Worden A.Z."/>
            <person name="Armbrust E.V."/>
            <person name="Bowler C."/>
            <person name="Green B."/>
            <person name="Moulton V."/>
            <person name="Van Oosterhout C."/>
            <person name="Grigoriev I."/>
        </authorList>
    </citation>
    <scope>NUCLEOTIDE SEQUENCE [LARGE SCALE GENOMIC DNA]</scope>
    <source>
        <strain evidence="2 3">CCMP1102</strain>
    </source>
</reference>
<name>A0A1E7FHA5_9STRA</name>
<keyword evidence="3" id="KW-1185">Reference proteome</keyword>
<dbReference type="KEGG" id="fcy:FRACYDRAFT_268741"/>